<evidence type="ECO:0000256" key="1">
    <source>
        <dbReference type="ARBA" id="ARBA00004162"/>
    </source>
</evidence>
<comment type="caution">
    <text evidence="12">The sequence shown here is derived from an EMBL/GenBank/DDBJ whole genome shotgun (WGS) entry which is preliminary data.</text>
</comment>
<evidence type="ECO:0000256" key="6">
    <source>
        <dbReference type="ARBA" id="ARBA00022801"/>
    </source>
</evidence>
<evidence type="ECO:0000256" key="2">
    <source>
        <dbReference type="ARBA" id="ARBA00008149"/>
    </source>
</evidence>
<dbReference type="PANTHER" id="PTHR40765">
    <property type="entry name" value="ESX-2 SECRETION SYSTEM ATPASE ECCB2"/>
    <property type="match status" value="1"/>
</dbReference>
<gene>
    <name evidence="12" type="primary">eccB</name>
    <name evidence="12" type="ORF">ACFPIJ_58835</name>
</gene>
<reference evidence="13" key="1">
    <citation type="journal article" date="2019" name="Int. J. Syst. Evol. Microbiol.">
        <title>The Global Catalogue of Microorganisms (GCM) 10K type strain sequencing project: providing services to taxonomists for standard genome sequencing and annotation.</title>
        <authorList>
            <consortium name="The Broad Institute Genomics Platform"/>
            <consortium name="The Broad Institute Genome Sequencing Center for Infectious Disease"/>
            <person name="Wu L."/>
            <person name="Ma J."/>
        </authorList>
    </citation>
    <scope>NUCLEOTIDE SEQUENCE [LARGE SCALE GENOMIC DNA]</scope>
    <source>
        <strain evidence="13">CGMCC 4.7152</strain>
    </source>
</reference>
<evidence type="ECO:0000256" key="5">
    <source>
        <dbReference type="ARBA" id="ARBA00022741"/>
    </source>
</evidence>
<dbReference type="Proteomes" id="UP001595912">
    <property type="component" value="Unassembled WGS sequence"/>
</dbReference>
<evidence type="ECO:0000256" key="8">
    <source>
        <dbReference type="ARBA" id="ARBA00022989"/>
    </source>
</evidence>
<evidence type="ECO:0000313" key="12">
    <source>
        <dbReference type="EMBL" id="MFC5007653.1"/>
    </source>
</evidence>
<evidence type="ECO:0000256" key="4">
    <source>
        <dbReference type="ARBA" id="ARBA00022692"/>
    </source>
</evidence>
<name>A0ABV9WKX0_9ACTN</name>
<dbReference type="InterPro" id="IPR042485">
    <property type="entry name" value="T7SS_EccB_R3"/>
</dbReference>
<keyword evidence="8 11" id="KW-1133">Transmembrane helix</keyword>
<protein>
    <submittedName>
        <fullName evidence="12">Type VII secretion protein EccB</fullName>
    </submittedName>
</protein>
<dbReference type="NCBIfam" id="TIGR03919">
    <property type="entry name" value="T7SS_EccB"/>
    <property type="match status" value="1"/>
</dbReference>
<evidence type="ECO:0000313" key="13">
    <source>
        <dbReference type="Proteomes" id="UP001595912"/>
    </source>
</evidence>
<dbReference type="EMBL" id="JBHSIU010000130">
    <property type="protein sequence ID" value="MFC5007653.1"/>
    <property type="molecule type" value="Genomic_DNA"/>
</dbReference>
<feature type="region of interest" description="Disordered" evidence="10">
    <location>
        <begin position="304"/>
        <end position="347"/>
    </location>
</feature>
<accession>A0ABV9WKX0</accession>
<proteinExistence type="inferred from homology"/>
<dbReference type="Pfam" id="PF05108">
    <property type="entry name" value="T7SS_ESX1_EccB"/>
    <property type="match status" value="1"/>
</dbReference>
<dbReference type="InterPro" id="IPR044857">
    <property type="entry name" value="T7SS_EccB_R1"/>
</dbReference>
<keyword evidence="6" id="KW-0378">Hydrolase</keyword>
<sequence>MATRRDQLQSYQFMTQRVLSAFVMRETDPAQSPLRRGIGAVFAGIMVAVLVGAGFGVYGILTKVGGTAWKADGSIVIERETGATFVFMDGRLHPTLNFTSALLASGRGASQLFRVSQKSLGSVPRGITIGITGAPDSLPPAGRAVGLPWTVCSTAGTSSSGGQTATVSLMAGEATAGARASGNGQGVLIKDVTTGLTYLVVNGHRHQLWESRTVIPALFGAVVTPAPVGTAWINTLPAGVPISPITINNRGTDSKSVTGRKIGDLLVVQTGSGPQHYLVFDDGIAPITQLQKNIIDAQFPGKDPAQVSVGDINKAKRSSRLTTPEGNDAAAPSEPPKLDLQPGSPGDLVCATTTDPRNAPQITVGGTIPSIDAGVPTIGRSTAGTTLADRVSIPAGRIAVVRVLSSATATSGAYAIITDMGVRFSVPSAEVLRMLGYPPEKATDVPSSLVTRIPAGPVLDPAAVLQPQVAGAPAAPATPSSPAPSTSGSPSPKPSTS</sequence>
<evidence type="ECO:0000256" key="11">
    <source>
        <dbReference type="SAM" id="Phobius"/>
    </source>
</evidence>
<keyword evidence="5" id="KW-0547">Nucleotide-binding</keyword>
<dbReference type="Gene3D" id="2.40.50.910">
    <property type="entry name" value="Type VII secretion system EccB, repeat 3 domain"/>
    <property type="match status" value="1"/>
</dbReference>
<evidence type="ECO:0000256" key="3">
    <source>
        <dbReference type="ARBA" id="ARBA00022475"/>
    </source>
</evidence>
<comment type="similarity">
    <text evidence="2">Belongs to the EccB family.</text>
</comment>
<evidence type="ECO:0000256" key="9">
    <source>
        <dbReference type="ARBA" id="ARBA00023136"/>
    </source>
</evidence>
<dbReference type="RefSeq" id="WP_380128290.1">
    <property type="nucleotide sequence ID" value="NZ_JBHSIU010000130.1"/>
</dbReference>
<dbReference type="InterPro" id="IPR007795">
    <property type="entry name" value="T7SS_EccB"/>
</dbReference>
<comment type="subcellular location">
    <subcellularLocation>
        <location evidence="1">Cell membrane</location>
        <topology evidence="1">Single-pass membrane protein</topology>
    </subcellularLocation>
</comment>
<dbReference type="PANTHER" id="PTHR40765:SF2">
    <property type="entry name" value="ESX-2 SECRETION SYSTEM ATPASE ECCB2"/>
    <property type="match status" value="1"/>
</dbReference>
<feature type="transmembrane region" description="Helical" evidence="11">
    <location>
        <begin position="38"/>
        <end position="61"/>
    </location>
</feature>
<keyword evidence="13" id="KW-1185">Reference proteome</keyword>
<feature type="region of interest" description="Disordered" evidence="10">
    <location>
        <begin position="464"/>
        <end position="497"/>
    </location>
</feature>
<evidence type="ECO:0000256" key="7">
    <source>
        <dbReference type="ARBA" id="ARBA00022840"/>
    </source>
</evidence>
<evidence type="ECO:0000256" key="10">
    <source>
        <dbReference type="SAM" id="MobiDB-lite"/>
    </source>
</evidence>
<dbReference type="Gene3D" id="3.30.2390.20">
    <property type="entry name" value="Type VII secretion system EccB, repeat 1 domain"/>
    <property type="match status" value="1"/>
</dbReference>
<keyword evidence="9 11" id="KW-0472">Membrane</keyword>
<keyword evidence="3" id="KW-1003">Cell membrane</keyword>
<organism evidence="12 13">
    <name type="scientific">Dactylosporangium cerinum</name>
    <dbReference type="NCBI Taxonomy" id="1434730"/>
    <lineage>
        <taxon>Bacteria</taxon>
        <taxon>Bacillati</taxon>
        <taxon>Actinomycetota</taxon>
        <taxon>Actinomycetes</taxon>
        <taxon>Micromonosporales</taxon>
        <taxon>Micromonosporaceae</taxon>
        <taxon>Dactylosporangium</taxon>
    </lineage>
</organism>
<keyword evidence="7" id="KW-0067">ATP-binding</keyword>
<keyword evidence="4 11" id="KW-0812">Transmembrane</keyword>